<dbReference type="InterPro" id="IPR050330">
    <property type="entry name" value="Bact_OuterMem_StrucFunc"/>
</dbReference>
<dbReference type="EMBL" id="PUBV01000001">
    <property type="protein sequence ID" value="PWB09810.1"/>
    <property type="molecule type" value="Genomic_DNA"/>
</dbReference>
<feature type="chain" id="PRO_5015922465" evidence="2">
    <location>
        <begin position="32"/>
        <end position="232"/>
    </location>
</feature>
<proteinExistence type="predicted"/>
<feature type="domain" description="OmpA-like" evidence="3">
    <location>
        <begin position="98"/>
        <end position="220"/>
    </location>
</feature>
<evidence type="ECO:0000256" key="1">
    <source>
        <dbReference type="PROSITE-ProRule" id="PRU00473"/>
    </source>
</evidence>
<dbReference type="Proteomes" id="UP000244925">
    <property type="component" value="Unassembled WGS sequence"/>
</dbReference>
<accession>A0A2V1J422</accession>
<keyword evidence="1" id="KW-0472">Membrane</keyword>
<evidence type="ECO:0000313" key="4">
    <source>
        <dbReference type="EMBL" id="PWB09810.1"/>
    </source>
</evidence>
<dbReference type="SUPFAM" id="SSF103088">
    <property type="entry name" value="OmpA-like"/>
    <property type="match status" value="1"/>
</dbReference>
<dbReference type="InterPro" id="IPR006665">
    <property type="entry name" value="OmpA-like"/>
</dbReference>
<dbReference type="GO" id="GO:0016020">
    <property type="term" value="C:membrane"/>
    <property type="evidence" value="ECO:0007669"/>
    <property type="project" value="UniProtKB-UniRule"/>
</dbReference>
<dbReference type="PANTHER" id="PTHR30329">
    <property type="entry name" value="STATOR ELEMENT OF FLAGELLAR MOTOR COMPLEX"/>
    <property type="match status" value="1"/>
</dbReference>
<dbReference type="Gene3D" id="3.30.1330.60">
    <property type="entry name" value="OmpA-like domain"/>
    <property type="match status" value="1"/>
</dbReference>
<dbReference type="AlphaFoldDB" id="A0A2V1J422"/>
<dbReference type="PANTHER" id="PTHR30329:SF21">
    <property type="entry name" value="LIPOPROTEIN YIAD-RELATED"/>
    <property type="match status" value="1"/>
</dbReference>
<keyword evidence="2" id="KW-0732">Signal</keyword>
<gene>
    <name evidence="4" type="ORF">C5O25_00965</name>
</gene>
<sequence>MKTLSTSNFAARFLTAVALVALLAWPMDAEAQFFKKKENRYTDPYKGFTEEAYMDMDFLPNISTPEVHKKAKSGVKKTIRALAEQLKNKVTVDLVRDDEVVLVTFPTDDLFLPNDTMLTTEGTALLAPLLPHMKNPMMYKIVLAVHTDDTGSELYRDELSTSRLNSVYDWFMLAVESGQIQENLIIIPFAMSSTMPLADNNTRDNRALNRRLEVYFIPGPQLIDEAYKGQLK</sequence>
<feature type="signal peptide" evidence="2">
    <location>
        <begin position="1"/>
        <end position="31"/>
    </location>
</feature>
<organism evidence="4 5">
    <name type="scientific">Paramuribaculum intestinale</name>
    <dbReference type="NCBI Taxonomy" id="2094151"/>
    <lineage>
        <taxon>Bacteria</taxon>
        <taxon>Pseudomonadati</taxon>
        <taxon>Bacteroidota</taxon>
        <taxon>Bacteroidia</taxon>
        <taxon>Bacteroidales</taxon>
        <taxon>Muribaculaceae</taxon>
        <taxon>Paramuribaculum</taxon>
    </lineage>
</organism>
<dbReference type="RefSeq" id="WP_107034862.1">
    <property type="nucleotide sequence ID" value="NZ_CAOLHR010000002.1"/>
</dbReference>
<evidence type="ECO:0000313" key="5">
    <source>
        <dbReference type="Proteomes" id="UP000244925"/>
    </source>
</evidence>
<dbReference type="InterPro" id="IPR036737">
    <property type="entry name" value="OmpA-like_sf"/>
</dbReference>
<reference evidence="5" key="1">
    <citation type="submission" date="2018-02" db="EMBL/GenBank/DDBJ databases">
        <authorList>
            <person name="Clavel T."/>
            <person name="Strowig T."/>
        </authorList>
    </citation>
    <scope>NUCLEOTIDE SEQUENCE [LARGE SCALE GENOMIC DNA]</scope>
    <source>
        <strain evidence="5">DSM 100764</strain>
    </source>
</reference>
<comment type="caution">
    <text evidence="4">The sequence shown here is derived from an EMBL/GenBank/DDBJ whole genome shotgun (WGS) entry which is preliminary data.</text>
</comment>
<evidence type="ECO:0000256" key="2">
    <source>
        <dbReference type="SAM" id="SignalP"/>
    </source>
</evidence>
<dbReference type="PROSITE" id="PS51123">
    <property type="entry name" value="OMPA_2"/>
    <property type="match status" value="1"/>
</dbReference>
<name>A0A2V1J422_9BACT</name>
<dbReference type="GeneID" id="93424332"/>
<dbReference type="CDD" id="cd07185">
    <property type="entry name" value="OmpA_C-like"/>
    <property type="match status" value="1"/>
</dbReference>
<evidence type="ECO:0000259" key="3">
    <source>
        <dbReference type="PROSITE" id="PS51123"/>
    </source>
</evidence>
<keyword evidence="5" id="KW-1185">Reference proteome</keyword>
<protein>
    <submittedName>
        <fullName evidence="4">OmpA family protein</fullName>
    </submittedName>
</protein>